<evidence type="ECO:0000313" key="1">
    <source>
        <dbReference type="EMBL" id="TDQ37131.1"/>
    </source>
</evidence>
<dbReference type="EMBL" id="SNYJ01000014">
    <property type="protein sequence ID" value="TDQ37131.1"/>
    <property type="molecule type" value="Genomic_DNA"/>
</dbReference>
<gene>
    <name evidence="1" type="ORF">EV213_11410</name>
</gene>
<evidence type="ECO:0000313" key="2">
    <source>
        <dbReference type="Proteomes" id="UP000295632"/>
    </source>
</evidence>
<organism evidence="1 2">
    <name type="scientific">Aureibacillus halotolerans</name>
    <dbReference type="NCBI Taxonomy" id="1508390"/>
    <lineage>
        <taxon>Bacteria</taxon>
        <taxon>Bacillati</taxon>
        <taxon>Bacillota</taxon>
        <taxon>Bacilli</taxon>
        <taxon>Bacillales</taxon>
        <taxon>Bacillaceae</taxon>
        <taxon>Aureibacillus</taxon>
    </lineage>
</organism>
<reference evidence="1 2" key="1">
    <citation type="submission" date="2019-03" db="EMBL/GenBank/DDBJ databases">
        <title>Genomic Encyclopedia of Type Strains, Phase IV (KMG-IV): sequencing the most valuable type-strain genomes for metagenomic binning, comparative biology and taxonomic classification.</title>
        <authorList>
            <person name="Goeker M."/>
        </authorList>
    </citation>
    <scope>NUCLEOTIDE SEQUENCE [LARGE SCALE GENOMIC DNA]</scope>
    <source>
        <strain evidence="1 2">DSM 28697</strain>
    </source>
</reference>
<sequence>MLKKRLGARGEEMQCSNGSVVREKRTLVLGNPVGVRGNRLGARENGGRVLERKWSARKTYIGARKLGWSARK</sequence>
<accession>A0A4R6TUR4</accession>
<name>A0A4R6TUR4_9BACI</name>
<dbReference type="RefSeq" id="WP_133581338.1">
    <property type="nucleotide sequence ID" value="NZ_SNYJ01000014.1"/>
</dbReference>
<comment type="caution">
    <text evidence="1">The sequence shown here is derived from an EMBL/GenBank/DDBJ whole genome shotgun (WGS) entry which is preliminary data.</text>
</comment>
<protein>
    <submittedName>
        <fullName evidence="1">Uncharacterized protein</fullName>
    </submittedName>
</protein>
<dbReference type="AlphaFoldDB" id="A0A4R6TUR4"/>
<keyword evidence="2" id="KW-1185">Reference proteome</keyword>
<proteinExistence type="predicted"/>
<dbReference type="Proteomes" id="UP000295632">
    <property type="component" value="Unassembled WGS sequence"/>
</dbReference>